<evidence type="ECO:0000313" key="2">
    <source>
        <dbReference type="Proteomes" id="UP000601435"/>
    </source>
</evidence>
<dbReference type="AlphaFoldDB" id="A0A812SIZ9"/>
<proteinExistence type="predicted"/>
<dbReference type="Proteomes" id="UP000601435">
    <property type="component" value="Unassembled WGS sequence"/>
</dbReference>
<accession>A0A812SIZ9</accession>
<dbReference type="EMBL" id="CAJNJA010022144">
    <property type="protein sequence ID" value="CAE7487403.1"/>
    <property type="molecule type" value="Genomic_DNA"/>
</dbReference>
<dbReference type="OrthoDB" id="419058at2759"/>
<name>A0A812SIZ9_9DINO</name>
<protein>
    <submittedName>
        <fullName evidence="1">Uncharacterized protein</fullName>
    </submittedName>
</protein>
<gene>
    <name evidence="1" type="ORF">SNEC2469_LOCUS13848</name>
</gene>
<organism evidence="1 2">
    <name type="scientific">Symbiodinium necroappetens</name>
    <dbReference type="NCBI Taxonomy" id="1628268"/>
    <lineage>
        <taxon>Eukaryota</taxon>
        <taxon>Sar</taxon>
        <taxon>Alveolata</taxon>
        <taxon>Dinophyceae</taxon>
        <taxon>Suessiales</taxon>
        <taxon>Symbiodiniaceae</taxon>
        <taxon>Symbiodinium</taxon>
    </lineage>
</organism>
<comment type="caution">
    <text evidence="1">The sequence shown here is derived from an EMBL/GenBank/DDBJ whole genome shotgun (WGS) entry which is preliminary data.</text>
</comment>
<keyword evidence="2" id="KW-1185">Reference proteome</keyword>
<reference evidence="1" key="1">
    <citation type="submission" date="2021-02" db="EMBL/GenBank/DDBJ databases">
        <authorList>
            <person name="Dougan E. K."/>
            <person name="Rhodes N."/>
            <person name="Thang M."/>
            <person name="Chan C."/>
        </authorList>
    </citation>
    <scope>NUCLEOTIDE SEQUENCE</scope>
</reference>
<evidence type="ECO:0000313" key="1">
    <source>
        <dbReference type="EMBL" id="CAE7487403.1"/>
    </source>
</evidence>
<sequence length="91" mass="10672">MIKKWWRQPSYLTPFGYRHPPMWSKKDYALACTEMKLSKIEANMIKDLKDRGMTIEEIRGRASAFEFIEHSKLPKLTPKLTFLFQVPGPVA</sequence>